<evidence type="ECO:0000256" key="2">
    <source>
        <dbReference type="ARBA" id="ARBA00022723"/>
    </source>
</evidence>
<dbReference type="CDD" id="cd12148">
    <property type="entry name" value="fungal_TF_MHR"/>
    <property type="match status" value="1"/>
</dbReference>
<dbReference type="Pfam" id="PF00172">
    <property type="entry name" value="Zn_clus"/>
    <property type="match status" value="1"/>
</dbReference>
<dbReference type="PANTHER" id="PTHR46910">
    <property type="entry name" value="TRANSCRIPTION FACTOR PDR1"/>
    <property type="match status" value="1"/>
</dbReference>
<keyword evidence="8" id="KW-1185">Reference proteome</keyword>
<accession>A0A168H784</accession>
<evidence type="ECO:0000313" key="8">
    <source>
        <dbReference type="Proteomes" id="UP000077051"/>
    </source>
</evidence>
<dbReference type="EMBL" id="AMYB01000010">
    <property type="protein sequence ID" value="OAC98450.1"/>
    <property type="molecule type" value="Genomic_DNA"/>
</dbReference>
<dbReference type="VEuPathDB" id="FungiDB:MUCCIDRAFT_115362"/>
<evidence type="ECO:0000259" key="6">
    <source>
        <dbReference type="PROSITE" id="PS50048"/>
    </source>
</evidence>
<evidence type="ECO:0000256" key="1">
    <source>
        <dbReference type="ARBA" id="ARBA00004123"/>
    </source>
</evidence>
<dbReference type="GO" id="GO:0000981">
    <property type="term" value="F:DNA-binding transcription factor activity, RNA polymerase II-specific"/>
    <property type="evidence" value="ECO:0007669"/>
    <property type="project" value="InterPro"/>
</dbReference>
<organism evidence="7 8">
    <name type="scientific">Mucor lusitanicus CBS 277.49</name>
    <dbReference type="NCBI Taxonomy" id="747725"/>
    <lineage>
        <taxon>Eukaryota</taxon>
        <taxon>Fungi</taxon>
        <taxon>Fungi incertae sedis</taxon>
        <taxon>Mucoromycota</taxon>
        <taxon>Mucoromycotina</taxon>
        <taxon>Mucoromycetes</taxon>
        <taxon>Mucorales</taxon>
        <taxon>Mucorineae</taxon>
        <taxon>Mucoraceae</taxon>
        <taxon>Mucor</taxon>
    </lineage>
</organism>
<dbReference type="GO" id="GO:0005634">
    <property type="term" value="C:nucleus"/>
    <property type="evidence" value="ECO:0007669"/>
    <property type="project" value="UniProtKB-SubCell"/>
</dbReference>
<dbReference type="SUPFAM" id="SSF57701">
    <property type="entry name" value="Zn2/Cys6 DNA-binding domain"/>
    <property type="match status" value="1"/>
</dbReference>
<keyword evidence="3" id="KW-0238">DNA-binding</keyword>
<evidence type="ECO:0000256" key="5">
    <source>
        <dbReference type="SAM" id="MobiDB-lite"/>
    </source>
</evidence>
<dbReference type="GO" id="GO:0003677">
    <property type="term" value="F:DNA binding"/>
    <property type="evidence" value="ECO:0007669"/>
    <property type="project" value="UniProtKB-KW"/>
</dbReference>
<dbReference type="PANTHER" id="PTHR46910:SF3">
    <property type="entry name" value="HALOTOLERANCE PROTEIN 9-RELATED"/>
    <property type="match status" value="1"/>
</dbReference>
<dbReference type="GO" id="GO:0008270">
    <property type="term" value="F:zinc ion binding"/>
    <property type="evidence" value="ECO:0007669"/>
    <property type="project" value="InterPro"/>
</dbReference>
<gene>
    <name evidence="7" type="ORF">MUCCIDRAFT_115362</name>
</gene>
<feature type="compositionally biased region" description="Low complexity" evidence="5">
    <location>
        <begin position="775"/>
        <end position="790"/>
    </location>
</feature>
<evidence type="ECO:0000256" key="3">
    <source>
        <dbReference type="ARBA" id="ARBA00023125"/>
    </source>
</evidence>
<feature type="compositionally biased region" description="Pro residues" evidence="5">
    <location>
        <begin position="762"/>
        <end position="774"/>
    </location>
</feature>
<keyword evidence="4" id="KW-0539">Nucleus</keyword>
<comment type="caution">
    <text evidence="7">The sequence shown here is derived from an EMBL/GenBank/DDBJ whole genome shotgun (WGS) entry which is preliminary data.</text>
</comment>
<dbReference type="InterPro" id="IPR036864">
    <property type="entry name" value="Zn2-C6_fun-type_DNA-bd_sf"/>
</dbReference>
<dbReference type="PROSITE" id="PS00463">
    <property type="entry name" value="ZN2_CY6_FUNGAL_1"/>
    <property type="match status" value="1"/>
</dbReference>
<sequence>MAKRKVSCLPCRIKKVKCDGEKPCTRCEARQTACIYQKPGAVGRPPKNAVVNKLVLSRIASNIHDNKEGPNSKTFCREFIFENVSMTPVLAPMRYLHDNTEQGLDFYINTLFSTYFAKNTTLDHFIEERRNENAVVLHSDYASINTKVKIFDLTDYFTWMSSDMASILMKRVSKLKLTYYTDLEFSRTALAYDRTTSFFESPSNQSLVINPLNSLPPQQAVRLIECFFCIHPFSNLLNKTMLLQSYWTDTADPLLLTVVYGTTIFKSQLLDGKPLELWDALNKKRRNPFLDYAHVLLSKASAETTPSKYQAIVLLALFEVTFGFPKRGMSLFGLSYMLAARLGLFDNSMPAGLSDVEKELLLNTFWAAFETTIRGCVELEQIPRAALAYHEHPYPPPNIKLSKSYQYDVENNNPRLFKWYFYLLETFYIKSVVARISCKIILQLPHSCDPTLPKAPWQVLSHFRPELFKPYPKLQPNVEERIAQVLDEFQQFNQSCRKDWSPLQAYTLDLFYLFYRINMYFIRDSVRNPDGRNHPFSLYKHHSPTELDLTNVDNVLRVHKAIPESIQLLDRTYSHLVNPVNYYEQTDFLPRGIIISAVDSAAQVLMYAYRLEASDQLRQHIELAEAILNIPIIWGDWGTSELLKTVIRNFLDANPVLSKKSSKAEPSLSPNGSVSTHEENDASVFDGGVDLNDDSTDLMTSFLPPTHLAAAAAYTTQPPAPPSTSNFIMTPWLTGQEPWMQDINQILSTSDLLSTMPFVDPFQPPYAPPPPPQQAQPQQASQQAQQEQHQYQFVNDILNGLF</sequence>
<dbReference type="STRING" id="747725.A0A168H784"/>
<dbReference type="Proteomes" id="UP000077051">
    <property type="component" value="Unassembled WGS sequence"/>
</dbReference>
<keyword evidence="2" id="KW-0479">Metal-binding</keyword>
<evidence type="ECO:0000313" key="7">
    <source>
        <dbReference type="EMBL" id="OAC98450.1"/>
    </source>
</evidence>
<reference evidence="7 8" key="1">
    <citation type="submission" date="2015-06" db="EMBL/GenBank/DDBJ databases">
        <title>Expansion of signal transduction pathways in fungi by whole-genome duplication.</title>
        <authorList>
            <consortium name="DOE Joint Genome Institute"/>
            <person name="Corrochano L.M."/>
            <person name="Kuo A."/>
            <person name="Marcet-Houben M."/>
            <person name="Polaino S."/>
            <person name="Salamov A."/>
            <person name="Villalobos J.M."/>
            <person name="Alvarez M.I."/>
            <person name="Avalos J."/>
            <person name="Benito E.P."/>
            <person name="Benoit I."/>
            <person name="Burger G."/>
            <person name="Camino L.P."/>
            <person name="Canovas D."/>
            <person name="Cerda-Olmedo E."/>
            <person name="Cheng J.-F."/>
            <person name="Dominguez A."/>
            <person name="Elias M."/>
            <person name="Eslava A.P."/>
            <person name="Glaser F."/>
            <person name="Grimwood J."/>
            <person name="Gutierrez G."/>
            <person name="Heitman J."/>
            <person name="Henrissat B."/>
            <person name="Iturriaga E.A."/>
            <person name="Lang B.F."/>
            <person name="Lavin J.L."/>
            <person name="Lee S."/>
            <person name="Li W."/>
            <person name="Lindquist E."/>
            <person name="Lopez-Garcia S."/>
            <person name="Luque E.M."/>
            <person name="Marcos A.T."/>
            <person name="Martin J."/>
            <person name="Mccluskey K."/>
            <person name="Medina H.R."/>
            <person name="Miralles-Duran A."/>
            <person name="Miyazaki A."/>
            <person name="Munoz-Torres E."/>
            <person name="Oguiza J.A."/>
            <person name="Ohm R."/>
            <person name="Olmedo M."/>
            <person name="Orejas M."/>
            <person name="Ortiz-Castellanos L."/>
            <person name="Pisabarro A.G."/>
            <person name="Rodriguez-Romero J."/>
            <person name="Ruiz-Herrera J."/>
            <person name="Ruiz-Vazquez R."/>
            <person name="Sanz C."/>
            <person name="Schackwitz W."/>
            <person name="Schmutz J."/>
            <person name="Shahriari M."/>
            <person name="Shelest E."/>
            <person name="Silva-Franco F."/>
            <person name="Soanes D."/>
            <person name="Syed K."/>
            <person name="Tagua V.G."/>
            <person name="Talbot N.J."/>
            <person name="Thon M."/>
            <person name="De Vries R.P."/>
            <person name="Wiebenga A."/>
            <person name="Yadav J.S."/>
            <person name="Braun E.L."/>
            <person name="Baker S."/>
            <person name="Garre V."/>
            <person name="Horwitz B."/>
            <person name="Torres-Martinez S."/>
            <person name="Idnurm A."/>
            <person name="Herrera-Estrella A."/>
            <person name="Gabaldon T."/>
            <person name="Grigoriev I.V."/>
        </authorList>
    </citation>
    <scope>NUCLEOTIDE SEQUENCE [LARGE SCALE GENOMIC DNA]</scope>
    <source>
        <strain evidence="7 8">CBS 277.49</strain>
    </source>
</reference>
<protein>
    <submittedName>
        <fullName evidence="7">Zn(2)-C6 fungal-specific transcription factor</fullName>
    </submittedName>
</protein>
<feature type="region of interest" description="Disordered" evidence="5">
    <location>
        <begin position="660"/>
        <end position="689"/>
    </location>
</feature>
<feature type="region of interest" description="Disordered" evidence="5">
    <location>
        <begin position="758"/>
        <end position="790"/>
    </location>
</feature>
<dbReference type="SMART" id="SM00066">
    <property type="entry name" value="GAL4"/>
    <property type="match status" value="1"/>
</dbReference>
<dbReference type="InterPro" id="IPR001138">
    <property type="entry name" value="Zn2Cys6_DnaBD"/>
</dbReference>
<dbReference type="AlphaFoldDB" id="A0A168H784"/>
<evidence type="ECO:0000256" key="4">
    <source>
        <dbReference type="ARBA" id="ARBA00023242"/>
    </source>
</evidence>
<proteinExistence type="predicted"/>
<feature type="domain" description="Zn(2)-C6 fungal-type" evidence="6">
    <location>
        <begin position="7"/>
        <end position="36"/>
    </location>
</feature>
<name>A0A168H784_MUCCL</name>
<dbReference type="InterPro" id="IPR050987">
    <property type="entry name" value="AtrR-like"/>
</dbReference>
<dbReference type="PROSITE" id="PS50048">
    <property type="entry name" value="ZN2_CY6_FUNGAL_2"/>
    <property type="match status" value="1"/>
</dbReference>
<comment type="subcellular location">
    <subcellularLocation>
        <location evidence="1">Nucleus</location>
    </subcellularLocation>
</comment>
<dbReference type="OrthoDB" id="39175at2759"/>
<dbReference type="CDD" id="cd00067">
    <property type="entry name" value="GAL4"/>
    <property type="match status" value="1"/>
</dbReference>
<dbReference type="Gene3D" id="4.10.240.10">
    <property type="entry name" value="Zn(2)-C6 fungal-type DNA-binding domain"/>
    <property type="match status" value="1"/>
</dbReference>